<dbReference type="Pfam" id="PF17187">
    <property type="entry name" value="Svf1_C"/>
    <property type="match status" value="1"/>
</dbReference>
<evidence type="ECO:0000259" key="5">
    <source>
        <dbReference type="Pfam" id="PF08622"/>
    </source>
</evidence>
<name>A0AAX4HH34_9ASCO</name>
<feature type="domain" description="Svf1-like N-terminal" evidence="5">
    <location>
        <begin position="112"/>
        <end position="272"/>
    </location>
</feature>
<dbReference type="GO" id="GO:0005737">
    <property type="term" value="C:cytoplasm"/>
    <property type="evidence" value="ECO:0007669"/>
    <property type="project" value="UniProtKB-SubCell"/>
</dbReference>
<protein>
    <recommendedName>
        <fullName evidence="9">Survival factor 1</fullName>
    </recommendedName>
</protein>
<dbReference type="GO" id="GO:0006979">
    <property type="term" value="P:response to oxidative stress"/>
    <property type="evidence" value="ECO:0007669"/>
    <property type="project" value="InterPro"/>
</dbReference>
<dbReference type="InterPro" id="IPR033394">
    <property type="entry name" value="Svf1-like_C"/>
</dbReference>
<dbReference type="KEGG" id="asau:88176209"/>
<evidence type="ECO:0000256" key="2">
    <source>
        <dbReference type="ARBA" id="ARBA00009069"/>
    </source>
</evidence>
<reference evidence="7 8" key="1">
    <citation type="submission" date="2023-10" db="EMBL/GenBank/DDBJ databases">
        <title>Draft Genome Sequence of Candida saopaulonensis from a very Premature Infant with Sepsis.</title>
        <authorList>
            <person name="Ning Y."/>
            <person name="Dai R."/>
            <person name="Xiao M."/>
            <person name="Xu Y."/>
            <person name="Yan Q."/>
            <person name="Zhang L."/>
        </authorList>
    </citation>
    <scope>NUCLEOTIDE SEQUENCE [LARGE SCALE GENOMIC DNA]</scope>
    <source>
        <strain evidence="7 8">19XY460</strain>
    </source>
</reference>
<dbReference type="PANTHER" id="PTHR47107">
    <property type="entry name" value="SVF1-LIKE PROTEIN YDR222W-RELATED"/>
    <property type="match status" value="1"/>
</dbReference>
<dbReference type="PANTHER" id="PTHR47107:SF1">
    <property type="entry name" value="CERAMIDE-BINDING PROTEIN SVF1-RELATED"/>
    <property type="match status" value="1"/>
</dbReference>
<dbReference type="InterPro" id="IPR013931">
    <property type="entry name" value="Svf1-like_N"/>
</dbReference>
<dbReference type="InterPro" id="IPR051385">
    <property type="entry name" value="Ceramide-binding_SVF1"/>
</dbReference>
<comment type="similarity">
    <text evidence="2">Belongs to the SVF1 family.</text>
</comment>
<comment type="subcellular location">
    <subcellularLocation>
        <location evidence="1">Cytoplasm</location>
    </subcellularLocation>
</comment>
<dbReference type="Pfam" id="PF08622">
    <property type="entry name" value="Svf1"/>
    <property type="match status" value="1"/>
</dbReference>
<evidence type="ECO:0000313" key="8">
    <source>
        <dbReference type="Proteomes" id="UP001338582"/>
    </source>
</evidence>
<evidence type="ECO:0008006" key="9">
    <source>
        <dbReference type="Google" id="ProtNLM"/>
    </source>
</evidence>
<dbReference type="GeneID" id="88176209"/>
<evidence type="ECO:0000313" key="7">
    <source>
        <dbReference type="EMBL" id="WPK27751.1"/>
    </source>
</evidence>
<feature type="domain" description="Svf1-like C-terminal" evidence="6">
    <location>
        <begin position="274"/>
        <end position="428"/>
    </location>
</feature>
<dbReference type="RefSeq" id="XP_062880127.1">
    <property type="nucleotide sequence ID" value="XM_063024057.1"/>
</dbReference>
<evidence type="ECO:0000256" key="1">
    <source>
        <dbReference type="ARBA" id="ARBA00004496"/>
    </source>
</evidence>
<evidence type="ECO:0000256" key="4">
    <source>
        <dbReference type="SAM" id="SignalP"/>
    </source>
</evidence>
<dbReference type="Gene3D" id="2.40.370.10">
    <property type="entry name" value="AttH-like domain"/>
    <property type="match status" value="1"/>
</dbReference>
<keyword evidence="3" id="KW-0963">Cytoplasm</keyword>
<keyword evidence="4" id="KW-0732">Signal</keyword>
<dbReference type="EMBL" id="CP138900">
    <property type="protein sequence ID" value="WPK27751.1"/>
    <property type="molecule type" value="Genomic_DNA"/>
</dbReference>
<organism evidence="7 8">
    <name type="scientific">Australozyma saopauloensis</name>
    <dbReference type="NCBI Taxonomy" id="291208"/>
    <lineage>
        <taxon>Eukaryota</taxon>
        <taxon>Fungi</taxon>
        <taxon>Dikarya</taxon>
        <taxon>Ascomycota</taxon>
        <taxon>Saccharomycotina</taxon>
        <taxon>Pichiomycetes</taxon>
        <taxon>Metschnikowiaceae</taxon>
        <taxon>Australozyma</taxon>
    </lineage>
</organism>
<accession>A0AAX4HH34</accession>
<sequence>MYSRKNKLILISNLYFSSIFFASGYPPPPYPHCPSCTPPSFSNHFSFVVQTQPTMLKWVQSGLSAVAGTAEPEYGREAIHTVVDTINNGDCPVSRDTTIADFNWLHPDYTNVETQTFYFLDLTSGYTGFAQVIHSNLMGLKTTAQFTFRLYNNKTGAEDEHCVWTLTALENFRTDGSNFYADGVSIEHSGDDTFVLKSTVNAESEVNLTMKRLTPGVIFGKDGLTYYGDNVNAPWGSMRHVFWPRCSVTGTIKLKNGTVDINGYTMFVMAMQGMKPHHAAKAWNFLNFQSDDFSAVQMEFTTPVSYALTKVNVAILTDKNLIIATSIDNEIVHEDAEQDDVGWNVPKAITFNFKGSDGKLTVATVSGPIKALVERVDVMAEIPQLIKNIVSGIAGAKPYIYQFCNTLTLEYDGKKVPGTAFNEVTFISE</sequence>
<evidence type="ECO:0000259" key="6">
    <source>
        <dbReference type="Pfam" id="PF17187"/>
    </source>
</evidence>
<dbReference type="SUPFAM" id="SSF159245">
    <property type="entry name" value="AttH-like"/>
    <property type="match status" value="1"/>
</dbReference>
<gene>
    <name evidence="7" type="ORF">PUMCH_005151</name>
</gene>
<dbReference type="AlphaFoldDB" id="A0AAX4HH34"/>
<feature type="signal peptide" evidence="4">
    <location>
        <begin position="1"/>
        <end position="24"/>
    </location>
</feature>
<keyword evidence="8" id="KW-1185">Reference proteome</keyword>
<dbReference type="InterPro" id="IPR023374">
    <property type="entry name" value="AttH-like_dom_sf"/>
</dbReference>
<dbReference type="Proteomes" id="UP001338582">
    <property type="component" value="Chromosome 7"/>
</dbReference>
<evidence type="ECO:0000256" key="3">
    <source>
        <dbReference type="ARBA" id="ARBA00022490"/>
    </source>
</evidence>
<feature type="chain" id="PRO_5043332245" description="Survival factor 1" evidence="4">
    <location>
        <begin position="25"/>
        <end position="429"/>
    </location>
</feature>
<proteinExistence type="inferred from homology"/>